<gene>
    <name evidence="2" type="ORF">N7U62_11500</name>
</gene>
<evidence type="ECO:0000313" key="3">
    <source>
        <dbReference type="Proteomes" id="UP001300692"/>
    </source>
</evidence>
<organism evidence="2 3">
    <name type="scientific">Reichenbachiella ulvae</name>
    <dbReference type="NCBI Taxonomy" id="2980104"/>
    <lineage>
        <taxon>Bacteria</taxon>
        <taxon>Pseudomonadati</taxon>
        <taxon>Bacteroidota</taxon>
        <taxon>Cytophagia</taxon>
        <taxon>Cytophagales</taxon>
        <taxon>Reichenbachiellaceae</taxon>
        <taxon>Reichenbachiella</taxon>
    </lineage>
</organism>
<proteinExistence type="predicted"/>
<feature type="domain" description="HEPN" evidence="1">
    <location>
        <begin position="7"/>
        <end position="81"/>
    </location>
</feature>
<dbReference type="Gene3D" id="1.20.120.330">
    <property type="entry name" value="Nucleotidyltransferases domain 2"/>
    <property type="match status" value="1"/>
</dbReference>
<accession>A0ABT3CUL8</accession>
<sequence length="117" mass="13683">METLNVYSQAEQLLAAAREEMMRPEEDIVPYLVCENCHLAIADYLKGYLINAGVNFSREAELKELLDLVTQRDRKFGELNQSFVQHPKDTDDYWMNINRAQDYLKLAEKTQLMVRPI</sequence>
<evidence type="ECO:0000259" key="1">
    <source>
        <dbReference type="Pfam" id="PF05168"/>
    </source>
</evidence>
<keyword evidence="3" id="KW-1185">Reference proteome</keyword>
<dbReference type="Proteomes" id="UP001300692">
    <property type="component" value="Unassembled WGS sequence"/>
</dbReference>
<dbReference type="Pfam" id="PF05168">
    <property type="entry name" value="HEPN"/>
    <property type="match status" value="1"/>
</dbReference>
<dbReference type="RefSeq" id="WP_264138116.1">
    <property type="nucleotide sequence ID" value="NZ_JAOYOD010000001.1"/>
</dbReference>
<comment type="caution">
    <text evidence="2">The sequence shown here is derived from an EMBL/GenBank/DDBJ whole genome shotgun (WGS) entry which is preliminary data.</text>
</comment>
<evidence type="ECO:0000313" key="2">
    <source>
        <dbReference type="EMBL" id="MCV9387292.1"/>
    </source>
</evidence>
<name>A0ABT3CUL8_9BACT</name>
<protein>
    <submittedName>
        <fullName evidence="2">HEPN domain-containing protein</fullName>
    </submittedName>
</protein>
<reference evidence="2 3" key="1">
    <citation type="submission" date="2022-10" db="EMBL/GenBank/DDBJ databases">
        <title>Comparative genomics and taxonomic characterization of three novel marine species of genus Reichenbachiella exhibiting antioxidant and polysaccharide degradation activities.</title>
        <authorList>
            <person name="Muhammad N."/>
            <person name="Lee Y.-J."/>
            <person name="Ko J."/>
            <person name="Kim S.-G."/>
        </authorList>
    </citation>
    <scope>NUCLEOTIDE SEQUENCE [LARGE SCALE GENOMIC DNA]</scope>
    <source>
        <strain evidence="2 3">ABR2-5</strain>
    </source>
</reference>
<dbReference type="EMBL" id="JAOYOD010000001">
    <property type="protein sequence ID" value="MCV9387292.1"/>
    <property type="molecule type" value="Genomic_DNA"/>
</dbReference>
<dbReference type="InterPro" id="IPR007842">
    <property type="entry name" value="HEPN_dom"/>
</dbReference>